<feature type="domain" description="KAP NTPase" evidence="1">
    <location>
        <begin position="28"/>
        <end position="333"/>
    </location>
</feature>
<proteinExistence type="predicted"/>
<organism evidence="2">
    <name type="scientific">hydrothermal vent metagenome</name>
    <dbReference type="NCBI Taxonomy" id="652676"/>
    <lineage>
        <taxon>unclassified sequences</taxon>
        <taxon>metagenomes</taxon>
        <taxon>ecological metagenomes</taxon>
    </lineage>
</organism>
<dbReference type="InterPro" id="IPR027417">
    <property type="entry name" value="P-loop_NTPase"/>
</dbReference>
<accession>A0A3B0R1C4</accession>
<dbReference type="EMBL" id="UOEA01000034">
    <property type="protein sequence ID" value="VAV83006.1"/>
    <property type="molecule type" value="Genomic_DNA"/>
</dbReference>
<sequence>MKIKPPKLNIPDDNPFAEDILERKESAQILTQFISTIKEPYVLAIDSPWGTGKTTFIQMWSQSLKKDDYPCIYINAWENDFSDAPLVSLIGEIDAGIEGIKLSKGLKTKAKRNIAKVKKVGSLLLKKSIPIIIKTATSGVVDVDKAYGAAMSEMAATTASDIIDKYSTDKKTIKEFKKSLSKFVLDVSPKDKKGNTKPLILFIDELDRCRPNFAIELLEKAKHFFNIDNIIFVLALDKEQLGHSIKSMYGVDMNVDGYLRRFIDLDYNLPETSADVFCNALFSKLKIADYFSGKTKSNHYKELLTTLIKLFKAFNFSLRDQEQCISRLNIVLRTTTPDSFIHPIFLGALIILKTANHQLYTHITKRDANSNDIRNFIANTKEGKEFLSSDYGTILKAYFDYTQHTNIEAKTDLINTYQQKLNNSGLSNENRVKTDAIFNLFIFLRSDCNYDIIKYLTKKIEIAEQFIQN</sequence>
<dbReference type="SUPFAM" id="SSF52540">
    <property type="entry name" value="P-loop containing nucleoside triphosphate hydrolases"/>
    <property type="match status" value="1"/>
</dbReference>
<name>A0A3B0R1C4_9ZZZZ</name>
<gene>
    <name evidence="2" type="ORF">MNBD_DELTA01-663</name>
</gene>
<evidence type="ECO:0000259" key="1">
    <source>
        <dbReference type="Pfam" id="PF07693"/>
    </source>
</evidence>
<dbReference type="Pfam" id="PF07693">
    <property type="entry name" value="KAP_NTPase"/>
    <property type="match status" value="1"/>
</dbReference>
<dbReference type="Gene3D" id="3.40.50.300">
    <property type="entry name" value="P-loop containing nucleotide triphosphate hydrolases"/>
    <property type="match status" value="1"/>
</dbReference>
<dbReference type="InterPro" id="IPR011646">
    <property type="entry name" value="KAP_P-loop"/>
</dbReference>
<evidence type="ECO:0000313" key="2">
    <source>
        <dbReference type="EMBL" id="VAV83006.1"/>
    </source>
</evidence>
<dbReference type="AlphaFoldDB" id="A0A3B0R1C4"/>
<protein>
    <submittedName>
        <fullName evidence="2">Phage protein</fullName>
    </submittedName>
</protein>
<reference evidence="2" key="1">
    <citation type="submission" date="2018-06" db="EMBL/GenBank/DDBJ databases">
        <authorList>
            <person name="Zhirakovskaya E."/>
        </authorList>
    </citation>
    <scope>NUCLEOTIDE SEQUENCE</scope>
</reference>